<dbReference type="InParanoid" id="A0A212FHZ3"/>
<dbReference type="AlphaFoldDB" id="A0A212FHZ3"/>
<proteinExistence type="predicted"/>
<sequence length="195" mass="21689">MAAGGRRAKMCRAVHLLSTQSALGPRWVDGAPEMHIEIQIKKQVNERHESGRQEEPALLERVRGEGTGRRANCIINISCSERHLRPAVQQGDRASLALAVWKPVRGRRSRGVEAGSSPPYRCSGNDPNTISLMGTLRPGSFDLRKPENEHSIQKRFREATLVAPAARLRRGVPDNLTYMLHKISLRSFNAQSLPT</sequence>
<organism evidence="1 2">
    <name type="scientific">Danaus plexippus plexippus</name>
    <dbReference type="NCBI Taxonomy" id="278856"/>
    <lineage>
        <taxon>Eukaryota</taxon>
        <taxon>Metazoa</taxon>
        <taxon>Ecdysozoa</taxon>
        <taxon>Arthropoda</taxon>
        <taxon>Hexapoda</taxon>
        <taxon>Insecta</taxon>
        <taxon>Pterygota</taxon>
        <taxon>Neoptera</taxon>
        <taxon>Endopterygota</taxon>
        <taxon>Lepidoptera</taxon>
        <taxon>Glossata</taxon>
        <taxon>Ditrysia</taxon>
        <taxon>Papilionoidea</taxon>
        <taxon>Nymphalidae</taxon>
        <taxon>Danainae</taxon>
        <taxon>Danaini</taxon>
        <taxon>Danaina</taxon>
        <taxon>Danaus</taxon>
        <taxon>Danaus</taxon>
    </lineage>
</organism>
<protein>
    <submittedName>
        <fullName evidence="1">Uncharacterized protein</fullName>
    </submittedName>
</protein>
<keyword evidence="2" id="KW-1185">Reference proteome</keyword>
<evidence type="ECO:0000313" key="2">
    <source>
        <dbReference type="Proteomes" id="UP000007151"/>
    </source>
</evidence>
<dbReference type="Proteomes" id="UP000007151">
    <property type="component" value="Unassembled WGS sequence"/>
</dbReference>
<accession>A0A212FHZ3</accession>
<dbReference type="EMBL" id="AGBW02008449">
    <property type="protein sequence ID" value="OWR53351.1"/>
    <property type="molecule type" value="Genomic_DNA"/>
</dbReference>
<comment type="caution">
    <text evidence="1">The sequence shown here is derived from an EMBL/GenBank/DDBJ whole genome shotgun (WGS) entry which is preliminary data.</text>
</comment>
<reference evidence="1 2" key="1">
    <citation type="journal article" date="2011" name="Cell">
        <title>The monarch butterfly genome yields insights into long-distance migration.</title>
        <authorList>
            <person name="Zhan S."/>
            <person name="Merlin C."/>
            <person name="Boore J.L."/>
            <person name="Reppert S.M."/>
        </authorList>
    </citation>
    <scope>NUCLEOTIDE SEQUENCE [LARGE SCALE GENOMIC DNA]</scope>
    <source>
        <strain evidence="1">F-2</strain>
    </source>
</reference>
<dbReference type="KEGG" id="dpl:KGM_211945"/>
<name>A0A212FHZ3_DANPL</name>
<evidence type="ECO:0000313" key="1">
    <source>
        <dbReference type="EMBL" id="OWR53351.1"/>
    </source>
</evidence>
<gene>
    <name evidence="1" type="ORF">KGM_211945</name>
</gene>